<organism evidence="1 2">
    <name type="scientific">Streptomyces ortus</name>
    <dbReference type="NCBI Taxonomy" id="2867268"/>
    <lineage>
        <taxon>Bacteria</taxon>
        <taxon>Bacillati</taxon>
        <taxon>Actinomycetota</taxon>
        <taxon>Actinomycetes</taxon>
        <taxon>Kitasatosporales</taxon>
        <taxon>Streptomycetaceae</taxon>
        <taxon>Streptomyces</taxon>
    </lineage>
</organism>
<evidence type="ECO:0008006" key="3">
    <source>
        <dbReference type="Google" id="ProtNLM"/>
    </source>
</evidence>
<protein>
    <recommendedName>
        <fullName evidence="3">Sigma-70 family RNA polymerase sigma factor</fullName>
    </recommendedName>
</protein>
<dbReference type="EMBL" id="JAIFZO010000002">
    <property type="protein sequence ID" value="MCX4232057.1"/>
    <property type="molecule type" value="Genomic_DNA"/>
</dbReference>
<evidence type="ECO:0000313" key="2">
    <source>
        <dbReference type="Proteomes" id="UP001165590"/>
    </source>
</evidence>
<evidence type="ECO:0000313" key="1">
    <source>
        <dbReference type="EMBL" id="MCX4232057.1"/>
    </source>
</evidence>
<comment type="caution">
    <text evidence="1">The sequence shown here is derived from an EMBL/GenBank/DDBJ whole genome shotgun (WGS) entry which is preliminary data.</text>
</comment>
<reference evidence="1" key="1">
    <citation type="journal article" date="2022" name="bioRxiv">
        <title>Discovery and biosynthetic assessment of Streptomyces ortus sp nov. isolated from a deep-sea sponge.</title>
        <authorList>
            <person name="Williams S.E."/>
        </authorList>
    </citation>
    <scope>NUCLEOTIDE SEQUENCE</scope>
    <source>
        <strain evidence="1">A15ISP2-DRY2</strain>
    </source>
</reference>
<dbReference type="RefSeq" id="WP_267025160.1">
    <property type="nucleotide sequence ID" value="NZ_JAIFZO010000002.1"/>
</dbReference>
<accession>A0ABT3UWW7</accession>
<proteinExistence type="predicted"/>
<gene>
    <name evidence="1" type="ORF">K3769_04525</name>
</gene>
<keyword evidence="2" id="KW-1185">Reference proteome</keyword>
<sequence length="79" mass="8796">MTESPEATVDVLVTQLDDIADPAERFQATRDVEKHFDAAVKVIRQRIALQLKDQMTWRQVGEVMGGVSAQRAEQVSRGA</sequence>
<dbReference type="Proteomes" id="UP001165590">
    <property type="component" value="Unassembled WGS sequence"/>
</dbReference>
<name>A0ABT3UWW7_9ACTN</name>